<gene>
    <name evidence="2" type="ORF">DFA_11437</name>
</gene>
<dbReference type="EMBL" id="GL883029">
    <property type="protein sequence ID" value="EGG13676.1"/>
    <property type="molecule type" value="Genomic_DNA"/>
</dbReference>
<protein>
    <submittedName>
        <fullName evidence="2">Uncharacterized protein</fullName>
    </submittedName>
</protein>
<proteinExistence type="predicted"/>
<accession>F4QCZ5</accession>
<reference evidence="3" key="1">
    <citation type="journal article" date="2011" name="Genome Res.">
        <title>Phylogeny-wide analysis of social amoeba genomes highlights ancient origins for complex intercellular communication.</title>
        <authorList>
            <person name="Heidel A.J."/>
            <person name="Lawal H.M."/>
            <person name="Felder M."/>
            <person name="Schilde C."/>
            <person name="Helps N.R."/>
            <person name="Tunggal B."/>
            <person name="Rivero F."/>
            <person name="John U."/>
            <person name="Schleicher M."/>
            <person name="Eichinger L."/>
            <person name="Platzer M."/>
            <person name="Noegel A.A."/>
            <person name="Schaap P."/>
            <person name="Gloeckner G."/>
        </authorList>
    </citation>
    <scope>NUCLEOTIDE SEQUENCE [LARGE SCALE GENOMIC DNA]</scope>
    <source>
        <strain evidence="3">SH3</strain>
    </source>
</reference>
<dbReference type="RefSeq" id="XP_004350380.1">
    <property type="nucleotide sequence ID" value="XM_004350330.1"/>
</dbReference>
<dbReference type="GeneID" id="14865476"/>
<evidence type="ECO:0000256" key="1">
    <source>
        <dbReference type="SAM" id="MobiDB-lite"/>
    </source>
</evidence>
<dbReference type="KEGG" id="dfa:DFA_11437"/>
<evidence type="ECO:0000313" key="3">
    <source>
        <dbReference type="Proteomes" id="UP000007797"/>
    </source>
</evidence>
<dbReference type="AlphaFoldDB" id="F4QCZ5"/>
<dbReference type="Proteomes" id="UP000007797">
    <property type="component" value="Unassembled WGS sequence"/>
</dbReference>
<feature type="region of interest" description="Disordered" evidence="1">
    <location>
        <begin position="20"/>
        <end position="80"/>
    </location>
</feature>
<name>F4QCZ5_CACFS</name>
<organism evidence="2 3">
    <name type="scientific">Cavenderia fasciculata</name>
    <name type="common">Slime mold</name>
    <name type="synonym">Dictyostelium fasciculatum</name>
    <dbReference type="NCBI Taxonomy" id="261658"/>
    <lineage>
        <taxon>Eukaryota</taxon>
        <taxon>Amoebozoa</taxon>
        <taxon>Evosea</taxon>
        <taxon>Eumycetozoa</taxon>
        <taxon>Dictyostelia</taxon>
        <taxon>Acytosteliales</taxon>
        <taxon>Cavenderiaceae</taxon>
        <taxon>Cavenderia</taxon>
    </lineage>
</organism>
<evidence type="ECO:0000313" key="2">
    <source>
        <dbReference type="EMBL" id="EGG13676.1"/>
    </source>
</evidence>
<sequence>MTNWSIIFTKNNMAAGTVRTTATSPVASPASPVTSPTTSPITSPVTSPTTATGFGGLPLFSPGVDEDAGGQFKPKCGCKR</sequence>
<feature type="compositionally biased region" description="Low complexity" evidence="1">
    <location>
        <begin position="20"/>
        <end position="52"/>
    </location>
</feature>
<keyword evidence="3" id="KW-1185">Reference proteome</keyword>